<name>A0A8S0YWI6_ARCPL</name>
<gene>
    <name evidence="2" type="ORF">APLA_LOCUS11970</name>
    <name evidence="1" type="ORF">APLA_LOCUS1813</name>
</gene>
<dbReference type="AlphaFoldDB" id="A0A8S0YWI6"/>
<sequence>MDTHLITDECPRAKDTGLRSLSFGAVSEGMGRIMALENVHVRLLLFTVAMLLVRASEAWKEGNYRENYAFIVSGTELKF</sequence>
<dbReference type="EMBL" id="CADEBC010000135">
    <property type="protein sequence ID" value="CAB3223794.1"/>
    <property type="molecule type" value="Genomic_DNA"/>
</dbReference>
<dbReference type="EMBL" id="CADEBD010000337">
    <property type="protein sequence ID" value="CAB3247511.1"/>
    <property type="molecule type" value="Genomic_DNA"/>
</dbReference>
<evidence type="ECO:0000313" key="2">
    <source>
        <dbReference type="EMBL" id="CAB3247511.1"/>
    </source>
</evidence>
<reference evidence="3 4" key="1">
    <citation type="submission" date="2020-04" db="EMBL/GenBank/DDBJ databases">
        <authorList>
            <person name="Wallbank WR R."/>
            <person name="Pardo Diaz C."/>
            <person name="Kozak K."/>
            <person name="Martin S."/>
            <person name="Jiggins C."/>
            <person name="Moest M."/>
            <person name="Warren A I."/>
            <person name="Byers J.R.P. K."/>
            <person name="Montejo-Kovacevich G."/>
            <person name="Yen C E."/>
        </authorList>
    </citation>
    <scope>NUCLEOTIDE SEQUENCE [LARGE SCALE GENOMIC DNA]</scope>
</reference>
<proteinExistence type="predicted"/>
<dbReference type="Proteomes" id="UP000494106">
    <property type="component" value="Unassembled WGS sequence"/>
</dbReference>
<evidence type="ECO:0000313" key="1">
    <source>
        <dbReference type="EMBL" id="CAB3223794.1"/>
    </source>
</evidence>
<accession>A0A8S0YWI6</accession>
<dbReference type="Proteomes" id="UP000494256">
    <property type="component" value="Unassembled WGS sequence"/>
</dbReference>
<evidence type="ECO:0000313" key="4">
    <source>
        <dbReference type="Proteomes" id="UP000494256"/>
    </source>
</evidence>
<comment type="caution">
    <text evidence="1">The sequence shown here is derived from an EMBL/GenBank/DDBJ whole genome shotgun (WGS) entry which is preliminary data.</text>
</comment>
<protein>
    <submittedName>
        <fullName evidence="1">Uncharacterized protein</fullName>
    </submittedName>
</protein>
<evidence type="ECO:0000313" key="3">
    <source>
        <dbReference type="Proteomes" id="UP000494106"/>
    </source>
</evidence>
<keyword evidence="3" id="KW-1185">Reference proteome</keyword>
<organism evidence="1 3">
    <name type="scientific">Arctia plantaginis</name>
    <name type="common">Wood tiger moth</name>
    <name type="synonym">Phalaena plantaginis</name>
    <dbReference type="NCBI Taxonomy" id="874455"/>
    <lineage>
        <taxon>Eukaryota</taxon>
        <taxon>Metazoa</taxon>
        <taxon>Ecdysozoa</taxon>
        <taxon>Arthropoda</taxon>
        <taxon>Hexapoda</taxon>
        <taxon>Insecta</taxon>
        <taxon>Pterygota</taxon>
        <taxon>Neoptera</taxon>
        <taxon>Endopterygota</taxon>
        <taxon>Lepidoptera</taxon>
        <taxon>Glossata</taxon>
        <taxon>Ditrysia</taxon>
        <taxon>Noctuoidea</taxon>
        <taxon>Erebidae</taxon>
        <taxon>Arctiinae</taxon>
        <taxon>Arctia</taxon>
    </lineage>
</organism>